<feature type="domain" description="Polysaccharide biosynthesis enzyme WcbI" evidence="1">
    <location>
        <begin position="26"/>
        <end position="231"/>
    </location>
</feature>
<organism evidence="2 3">
    <name type="scientific">Micrococcus endophyticus</name>
    <dbReference type="NCBI Taxonomy" id="455343"/>
    <lineage>
        <taxon>Bacteria</taxon>
        <taxon>Bacillati</taxon>
        <taxon>Actinomycetota</taxon>
        <taxon>Actinomycetes</taxon>
        <taxon>Micrococcales</taxon>
        <taxon>Micrococcaceae</taxon>
        <taxon>Micrococcus</taxon>
    </lineage>
</organism>
<sequence length="317" mass="34903">MHEDEGRRRHYGHFYGLEDLPEGDLLLVWGNCQGESYRRLLGGEPGTPLHGADVVSVRVPPAFEVQPDEVEHLERLLPRVKALVTQPIPHDYRGMPIGTDQLVARLPEDAVVVRIPVVYDVSRFPWQVTLRNWKFAPGAAERPGEDPPVVPYHDLRVLAEAATGRRREVAPAAIREAAAASVQALRAREEAKGTLSMADLVAAERGVGFYTVNHPTNTVLTRVAERVAEHLPGDVAVQPVPASRVLLGGVRAPLEAVVIEALDLDAEPTEDWTVAGQTVPAEQLRRTHLDWYAQNPQAVEVGMRKYAEQLRMLGLAG</sequence>
<evidence type="ECO:0000313" key="2">
    <source>
        <dbReference type="EMBL" id="MBB5849818.1"/>
    </source>
</evidence>
<dbReference type="EMBL" id="JACHMW010000001">
    <property type="protein sequence ID" value="MBB5849818.1"/>
    <property type="molecule type" value="Genomic_DNA"/>
</dbReference>
<dbReference type="Gene3D" id="3.40.50.12080">
    <property type="match status" value="2"/>
</dbReference>
<name>A0A7W9JLB2_9MICC</name>
<dbReference type="Proteomes" id="UP000567246">
    <property type="component" value="Unassembled WGS sequence"/>
</dbReference>
<accession>A0A7W9JLB2</accession>
<gene>
    <name evidence="2" type="ORF">HDA33_002382</name>
</gene>
<dbReference type="RefSeq" id="WP_184173522.1">
    <property type="nucleotide sequence ID" value="NZ_BAABAG010000006.1"/>
</dbReference>
<comment type="caution">
    <text evidence="2">The sequence shown here is derived from an EMBL/GenBank/DDBJ whole genome shotgun (WGS) entry which is preliminary data.</text>
</comment>
<evidence type="ECO:0000313" key="3">
    <source>
        <dbReference type="Proteomes" id="UP000567246"/>
    </source>
</evidence>
<evidence type="ECO:0000259" key="1">
    <source>
        <dbReference type="Pfam" id="PF18588"/>
    </source>
</evidence>
<reference evidence="2 3" key="1">
    <citation type="submission" date="2020-08" db="EMBL/GenBank/DDBJ databases">
        <title>Sequencing the genomes of 1000 actinobacteria strains.</title>
        <authorList>
            <person name="Klenk H.-P."/>
        </authorList>
    </citation>
    <scope>NUCLEOTIDE SEQUENCE [LARGE SCALE GENOMIC DNA]</scope>
    <source>
        <strain evidence="2 3">DSM 17945</strain>
    </source>
</reference>
<dbReference type="AlphaFoldDB" id="A0A7W9JLB2"/>
<protein>
    <recommendedName>
        <fullName evidence="1">Polysaccharide biosynthesis enzyme WcbI domain-containing protein</fullName>
    </recommendedName>
</protein>
<dbReference type="InterPro" id="IPR041307">
    <property type="entry name" value="WcbI"/>
</dbReference>
<dbReference type="Pfam" id="PF18588">
    <property type="entry name" value="WcbI"/>
    <property type="match status" value="1"/>
</dbReference>
<proteinExistence type="predicted"/>
<keyword evidence="3" id="KW-1185">Reference proteome</keyword>